<keyword evidence="2" id="KW-0805">Transcription regulation</keyword>
<evidence type="ECO:0000259" key="5">
    <source>
        <dbReference type="PROSITE" id="PS50931"/>
    </source>
</evidence>
<dbReference type="GO" id="GO:0003700">
    <property type="term" value="F:DNA-binding transcription factor activity"/>
    <property type="evidence" value="ECO:0007669"/>
    <property type="project" value="InterPro"/>
</dbReference>
<reference evidence="6 7" key="1">
    <citation type="submission" date="2016-10" db="EMBL/GenBank/DDBJ databases">
        <title>Chromobacterium muskegensis sp. nov., an insecticidal bacterium isolated from Sphagnum bogs.</title>
        <authorList>
            <person name="Sparks M.E."/>
            <person name="Blackburn M.B."/>
            <person name="Gundersen-Rindal D.E."/>
            <person name="Mitchell A."/>
            <person name="Farrar R."/>
            <person name="Kuhar D."/>
        </authorList>
    </citation>
    <scope>NUCLEOTIDE SEQUENCE [LARGE SCALE GENOMIC DNA]</scope>
    <source>
        <strain evidence="6 7">21-1</strain>
    </source>
</reference>
<dbReference type="Proteomes" id="UP000178776">
    <property type="component" value="Chromosome"/>
</dbReference>
<dbReference type="STRING" id="1108595.BKX93_07190"/>
<dbReference type="RefSeq" id="WP_070979350.1">
    <property type="nucleotide sequence ID" value="NZ_CP017707.1"/>
</dbReference>
<dbReference type="SUPFAM" id="SSF46785">
    <property type="entry name" value="Winged helix' DNA-binding domain"/>
    <property type="match status" value="1"/>
</dbReference>
<dbReference type="GeneID" id="68840994"/>
<evidence type="ECO:0000256" key="1">
    <source>
        <dbReference type="ARBA" id="ARBA00009437"/>
    </source>
</evidence>
<dbReference type="InterPro" id="IPR005119">
    <property type="entry name" value="LysR_subst-bd"/>
</dbReference>
<organism evidence="6 7">
    <name type="scientific">Chromobacterium vaccinii</name>
    <dbReference type="NCBI Taxonomy" id="1108595"/>
    <lineage>
        <taxon>Bacteria</taxon>
        <taxon>Pseudomonadati</taxon>
        <taxon>Pseudomonadota</taxon>
        <taxon>Betaproteobacteria</taxon>
        <taxon>Neisseriales</taxon>
        <taxon>Chromobacteriaceae</taxon>
        <taxon>Chromobacterium</taxon>
    </lineage>
</organism>
<dbReference type="InterPro" id="IPR050176">
    <property type="entry name" value="LTTR"/>
</dbReference>
<dbReference type="SUPFAM" id="SSF53850">
    <property type="entry name" value="Periplasmic binding protein-like II"/>
    <property type="match status" value="1"/>
</dbReference>
<dbReference type="Pfam" id="PF00126">
    <property type="entry name" value="HTH_1"/>
    <property type="match status" value="1"/>
</dbReference>
<gene>
    <name evidence="6" type="ORF">BKX93_07190</name>
</gene>
<dbReference type="InterPro" id="IPR000847">
    <property type="entry name" value="LysR_HTH_N"/>
</dbReference>
<name>A0A1D9LEY2_9NEIS</name>
<dbReference type="InterPro" id="IPR036390">
    <property type="entry name" value="WH_DNA-bd_sf"/>
</dbReference>
<accession>A0A1D9LEY2</accession>
<feature type="domain" description="HTH lysR-type" evidence="5">
    <location>
        <begin position="6"/>
        <end position="63"/>
    </location>
</feature>
<keyword evidence="4" id="KW-0804">Transcription</keyword>
<dbReference type="GO" id="GO:0003677">
    <property type="term" value="F:DNA binding"/>
    <property type="evidence" value="ECO:0007669"/>
    <property type="project" value="UniProtKB-KW"/>
</dbReference>
<evidence type="ECO:0000313" key="7">
    <source>
        <dbReference type="Proteomes" id="UP000178776"/>
    </source>
</evidence>
<evidence type="ECO:0000256" key="4">
    <source>
        <dbReference type="ARBA" id="ARBA00023163"/>
    </source>
</evidence>
<evidence type="ECO:0000256" key="2">
    <source>
        <dbReference type="ARBA" id="ARBA00023015"/>
    </source>
</evidence>
<dbReference type="PANTHER" id="PTHR30579:SF7">
    <property type="entry name" value="HTH-TYPE TRANSCRIPTIONAL REGULATOR LRHA-RELATED"/>
    <property type="match status" value="1"/>
</dbReference>
<proteinExistence type="inferred from homology"/>
<dbReference type="EMBL" id="CP017707">
    <property type="protein sequence ID" value="AOZ49800.1"/>
    <property type="molecule type" value="Genomic_DNA"/>
</dbReference>
<dbReference type="Gene3D" id="3.40.190.10">
    <property type="entry name" value="Periplasmic binding protein-like II"/>
    <property type="match status" value="2"/>
</dbReference>
<evidence type="ECO:0000313" key="6">
    <source>
        <dbReference type="EMBL" id="AOZ49800.1"/>
    </source>
</evidence>
<dbReference type="KEGG" id="cvc:BKX93_07190"/>
<evidence type="ECO:0000256" key="3">
    <source>
        <dbReference type="ARBA" id="ARBA00023125"/>
    </source>
</evidence>
<dbReference type="Pfam" id="PF03466">
    <property type="entry name" value="LysR_substrate"/>
    <property type="match status" value="1"/>
</dbReference>
<dbReference type="InterPro" id="IPR036388">
    <property type="entry name" value="WH-like_DNA-bd_sf"/>
</dbReference>
<sequence>MRRTLLDLDVLASLACGVELGSFARAADRLGRSTSAVSAQMKKLEEQAGVVILRKSGRGLELTSAGEVLLSYARRLLELNDEAVEATRGASLAGCVRLGLAEDFGEGLLPLALGRFARACPEVRVEMRVARSQELQQLVMAGELDLALAWDSGPRAPHSAAIGRYAVHWIGSASGQLAPGPLPLALFDPPCVIRAQACGALDRAGRPWRMAASGSSLAGLWSAVRAGLGVSARTAVQLPPGLRILDPAQHRLPPLPAIDLLLCRAEARPAAPAQRLHDILLAQLTAPGVEAEALNIDN</sequence>
<keyword evidence="3" id="KW-0238">DNA-binding</keyword>
<dbReference type="PROSITE" id="PS50931">
    <property type="entry name" value="HTH_LYSR"/>
    <property type="match status" value="1"/>
</dbReference>
<dbReference type="AlphaFoldDB" id="A0A1D9LEY2"/>
<comment type="similarity">
    <text evidence="1">Belongs to the LysR transcriptional regulatory family.</text>
</comment>
<dbReference type="PANTHER" id="PTHR30579">
    <property type="entry name" value="TRANSCRIPTIONAL REGULATOR"/>
    <property type="match status" value="1"/>
</dbReference>
<protein>
    <submittedName>
        <fullName evidence="6">LysR family transcriptional regulator</fullName>
    </submittedName>
</protein>
<dbReference type="Gene3D" id="1.10.10.10">
    <property type="entry name" value="Winged helix-like DNA-binding domain superfamily/Winged helix DNA-binding domain"/>
    <property type="match status" value="1"/>
</dbReference>